<evidence type="ECO:0008006" key="3">
    <source>
        <dbReference type="Google" id="ProtNLM"/>
    </source>
</evidence>
<sequence length="440" mass="51163">MKLIESVFKNKKFKTFFNKITQQEYILICIPFIVSLISTKGVSYNPYGFTFLALSLIIGLGIMYLMGIRWRIIYFGILLFFAIFLIITIGRPWEYALQADRDSAIKVGIEAILNGENPHKAKTSLGSAPTPLPFTYILYLPIYLITGGYVFYMNIIVIAIFSLILFYKFADSKKDYLVLPIMSFIIFADYYFLEIGMNSDVINTLLIFSMTLFLIPDIVPEQKIKLKFLKLIPKKPKKIDRNILIFAILFGCILAMRTYFWFIGIIVLIYILKIYGVKNTFFLSLISIGVFLIWILPFMLQDVHYFIFENPLGHNADKFSIWRLPGSIEPFGNIILDFLNNYLNYGKFNGVIITLLIIFISCILGLIRCENKFHLFLIISICFFIFLFFFFHTYQYPILRDYISIAAVPFTVSFIYVDMEGIKKNKILEEKNISSNENLK</sequence>
<feature type="transmembrane region" description="Helical" evidence="1">
    <location>
        <begin position="20"/>
        <end position="38"/>
    </location>
</feature>
<feature type="transmembrane region" description="Helical" evidence="1">
    <location>
        <begin position="44"/>
        <end position="65"/>
    </location>
</feature>
<feature type="transmembrane region" description="Helical" evidence="1">
    <location>
        <begin position="398"/>
        <end position="417"/>
    </location>
</feature>
<proteinExistence type="predicted"/>
<feature type="transmembrane region" description="Helical" evidence="1">
    <location>
        <begin position="281"/>
        <end position="300"/>
    </location>
</feature>
<evidence type="ECO:0000313" key="2">
    <source>
        <dbReference type="EMBL" id="KKL92982.1"/>
    </source>
</evidence>
<name>A0A0F9J1A1_9ZZZZ</name>
<keyword evidence="1" id="KW-0472">Membrane</keyword>
<gene>
    <name evidence="2" type="ORF">LCGC14_1879250</name>
</gene>
<evidence type="ECO:0000256" key="1">
    <source>
        <dbReference type="SAM" id="Phobius"/>
    </source>
</evidence>
<feature type="transmembrane region" description="Helical" evidence="1">
    <location>
        <begin position="243"/>
        <end position="275"/>
    </location>
</feature>
<reference evidence="2" key="1">
    <citation type="journal article" date="2015" name="Nature">
        <title>Complex archaea that bridge the gap between prokaryotes and eukaryotes.</title>
        <authorList>
            <person name="Spang A."/>
            <person name="Saw J.H."/>
            <person name="Jorgensen S.L."/>
            <person name="Zaremba-Niedzwiedzka K."/>
            <person name="Martijn J."/>
            <person name="Lind A.E."/>
            <person name="van Eijk R."/>
            <person name="Schleper C."/>
            <person name="Guy L."/>
            <person name="Ettema T.J."/>
        </authorList>
    </citation>
    <scope>NUCLEOTIDE SEQUENCE</scope>
</reference>
<feature type="transmembrane region" description="Helical" evidence="1">
    <location>
        <begin position="374"/>
        <end position="392"/>
    </location>
</feature>
<accession>A0A0F9J1A1</accession>
<keyword evidence="1" id="KW-1133">Transmembrane helix</keyword>
<keyword evidence="1" id="KW-0812">Transmembrane</keyword>
<organism evidence="2">
    <name type="scientific">marine sediment metagenome</name>
    <dbReference type="NCBI Taxonomy" id="412755"/>
    <lineage>
        <taxon>unclassified sequences</taxon>
        <taxon>metagenomes</taxon>
        <taxon>ecological metagenomes</taxon>
    </lineage>
</organism>
<comment type="caution">
    <text evidence="2">The sequence shown here is derived from an EMBL/GenBank/DDBJ whole genome shotgun (WGS) entry which is preliminary data.</text>
</comment>
<dbReference type="EMBL" id="LAZR01019317">
    <property type="protein sequence ID" value="KKL92982.1"/>
    <property type="molecule type" value="Genomic_DNA"/>
</dbReference>
<feature type="transmembrane region" description="Helical" evidence="1">
    <location>
        <begin position="176"/>
        <end position="193"/>
    </location>
</feature>
<feature type="transmembrane region" description="Helical" evidence="1">
    <location>
        <begin position="136"/>
        <end position="164"/>
    </location>
</feature>
<dbReference type="AlphaFoldDB" id="A0A0F9J1A1"/>
<protein>
    <recommendedName>
        <fullName evidence="3">Glycosyltransferase RgtA/B/C/D-like domain-containing protein</fullName>
    </recommendedName>
</protein>
<feature type="transmembrane region" description="Helical" evidence="1">
    <location>
        <begin position="72"/>
        <end position="93"/>
    </location>
</feature>
<feature type="transmembrane region" description="Helical" evidence="1">
    <location>
        <begin position="348"/>
        <end position="367"/>
    </location>
</feature>